<dbReference type="AlphaFoldDB" id="A0A8J2T251"/>
<reference evidence="6" key="1">
    <citation type="submission" date="2021-11" db="EMBL/GenBank/DDBJ databases">
        <authorList>
            <consortium name="Genoscope - CEA"/>
            <person name="William W."/>
        </authorList>
    </citation>
    <scope>NUCLEOTIDE SEQUENCE</scope>
</reference>
<feature type="domain" description="AAA+ ATPase" evidence="5">
    <location>
        <begin position="607"/>
        <end position="736"/>
    </location>
</feature>
<keyword evidence="3" id="KW-0067">ATP-binding</keyword>
<accession>A0A8J2T251</accession>
<feature type="domain" description="AAA+ ATPase" evidence="5">
    <location>
        <begin position="872"/>
        <end position="1005"/>
    </location>
</feature>
<dbReference type="InterPro" id="IPR003593">
    <property type="entry name" value="AAA+_ATPase"/>
</dbReference>
<evidence type="ECO:0000256" key="3">
    <source>
        <dbReference type="ARBA" id="ARBA00022840"/>
    </source>
</evidence>
<evidence type="ECO:0000313" key="6">
    <source>
        <dbReference type="EMBL" id="CAH0379096.1"/>
    </source>
</evidence>
<keyword evidence="7" id="KW-1185">Reference proteome</keyword>
<gene>
    <name evidence="6" type="ORF">PECAL_6P06970</name>
</gene>
<dbReference type="Gene3D" id="3.40.50.300">
    <property type="entry name" value="P-loop containing nucleotide triphosphate hydrolases"/>
    <property type="match status" value="2"/>
</dbReference>
<sequence>MAGSKRATSTTSPAPRKRARAPAAAPQNGQAADAMRDASQRLEKEAPALWANLAEFREELVPQAPHSYGSERAYLKHLELLVYLRALRVTLAATLHDSSCRVDIVKIDTKEGTGWGGSRTSDGLKISRREDRDGLQRRLEVVDAFLTSCSAWRDSRLEQTERKPRLYRLARAYELEPNGRDDRLFTCLCVMAACQTDAVRCTLIEDDHARRANLLCRLAACSELEVEAFADAERLYVKENVVFVSDDADAYLSPGGIPPLRVARVTARVLLGETLPPDELLKTSGSKLEVILREEGAAMDVLDTPSAKQKPPVKTPSSTDDTLADVLKAAATSPVSRAPSPPEDDEVKPYASDNELEYLSELFEVVALHVRLASATIKSNIKEQSGTTRTWYAQEEGNKAGARELKAKLRVAQTKVSRRCSVSTKPRLLQLATKLGLDEWETKVVALLVGRTISPAVKSLMDGMESGSAVQRLDDSTTVGALLSIFCPEGFADQVSHRRRFYKGATLVRRGVVRLQRSRWHSSGSADLTEQRVELDRRVLDFVVGLDTEIDELVEGSELYAPTTHLEDVVLPRKQKSQLVELCAAFFDLADHAKRTGLFDRAVPYGNGFVVLLCGPSGTGKTMTVHGVARELKKRVLQVDFASLRGKHHQGGDDVDADLRGLFREAEMSDAVLFFDECEALFRTRDHGGADRLLRAMLQEIEKCKGLVFLATNRPAELDEAMHRRISTVVEYAPPGASERKAIWEGLVAKGKVVTDESVDWDAVALKYELSGGFIKNALLAAVLFALARSKSTPIVSEQDVRRGCALQQRGAMHKHHALLGKKDEEDDSDASFTTLALRPECRREFEHLVVFEQQRGIVYGRWGFADHKAPSATICLLYGPRGAGKRTCGHALAKALGRRTYDVDARDALCDDAKKTEQRLQAALDDARLSDAVPVLDGFEHALVVPSDSGVLDCAPGLARALDRLARFPGPVLLVAHIEDVRGVRLAPQLTRRLRFSMPIGAPDAKLRAAVWRRALPSSVPLDADVDLNVLGRRHELLPASIGRAVLDGAARAAARGGNVTHGDLDAAAAREAKRLRGDHADALDRLFV</sequence>
<evidence type="ECO:0000256" key="2">
    <source>
        <dbReference type="ARBA" id="ARBA00022741"/>
    </source>
</evidence>
<feature type="compositionally biased region" description="Polar residues" evidence="4">
    <location>
        <begin position="1"/>
        <end position="12"/>
    </location>
</feature>
<dbReference type="Proteomes" id="UP000789595">
    <property type="component" value="Unassembled WGS sequence"/>
</dbReference>
<comment type="similarity">
    <text evidence="1">Belongs to the AAA ATPase family.</text>
</comment>
<evidence type="ECO:0000313" key="7">
    <source>
        <dbReference type="Proteomes" id="UP000789595"/>
    </source>
</evidence>
<dbReference type="GO" id="GO:0016887">
    <property type="term" value="F:ATP hydrolysis activity"/>
    <property type="evidence" value="ECO:0007669"/>
    <property type="project" value="InterPro"/>
</dbReference>
<organism evidence="6 7">
    <name type="scientific">Pelagomonas calceolata</name>
    <dbReference type="NCBI Taxonomy" id="35677"/>
    <lineage>
        <taxon>Eukaryota</taxon>
        <taxon>Sar</taxon>
        <taxon>Stramenopiles</taxon>
        <taxon>Ochrophyta</taxon>
        <taxon>Pelagophyceae</taxon>
        <taxon>Pelagomonadales</taxon>
        <taxon>Pelagomonadaceae</taxon>
        <taxon>Pelagomonas</taxon>
    </lineage>
</organism>
<protein>
    <recommendedName>
        <fullName evidence="5">AAA+ ATPase domain-containing protein</fullName>
    </recommendedName>
</protein>
<dbReference type="InterPro" id="IPR050221">
    <property type="entry name" value="26S_Proteasome_ATPase"/>
</dbReference>
<dbReference type="CDD" id="cd19481">
    <property type="entry name" value="RecA-like_protease"/>
    <property type="match status" value="1"/>
</dbReference>
<evidence type="ECO:0000259" key="5">
    <source>
        <dbReference type="SMART" id="SM00382"/>
    </source>
</evidence>
<dbReference type="GO" id="GO:0005524">
    <property type="term" value="F:ATP binding"/>
    <property type="evidence" value="ECO:0007669"/>
    <property type="project" value="UniProtKB-KW"/>
</dbReference>
<dbReference type="OrthoDB" id="10042665at2759"/>
<dbReference type="Pfam" id="PF00004">
    <property type="entry name" value="AAA"/>
    <property type="match status" value="2"/>
</dbReference>
<keyword evidence="2" id="KW-0547">Nucleotide-binding</keyword>
<dbReference type="InterPro" id="IPR003959">
    <property type="entry name" value="ATPase_AAA_core"/>
</dbReference>
<feature type="region of interest" description="Disordered" evidence="4">
    <location>
        <begin position="1"/>
        <end position="40"/>
    </location>
</feature>
<dbReference type="InterPro" id="IPR054472">
    <property type="entry name" value="WHD"/>
</dbReference>
<dbReference type="EMBL" id="CAKKNE010000006">
    <property type="protein sequence ID" value="CAH0379096.1"/>
    <property type="molecule type" value="Genomic_DNA"/>
</dbReference>
<name>A0A8J2T251_9STRA</name>
<dbReference type="Pfam" id="PF22977">
    <property type="entry name" value="WHD"/>
    <property type="match status" value="1"/>
</dbReference>
<feature type="region of interest" description="Disordered" evidence="4">
    <location>
        <begin position="301"/>
        <end position="321"/>
    </location>
</feature>
<feature type="compositionally biased region" description="Low complexity" evidence="4">
    <location>
        <begin position="21"/>
        <end position="33"/>
    </location>
</feature>
<comment type="caution">
    <text evidence="6">The sequence shown here is derived from an EMBL/GenBank/DDBJ whole genome shotgun (WGS) entry which is preliminary data.</text>
</comment>
<dbReference type="PANTHER" id="PTHR23073">
    <property type="entry name" value="26S PROTEASOME REGULATORY SUBUNIT"/>
    <property type="match status" value="1"/>
</dbReference>
<dbReference type="SMART" id="SM00382">
    <property type="entry name" value="AAA"/>
    <property type="match status" value="2"/>
</dbReference>
<dbReference type="SUPFAM" id="SSF52540">
    <property type="entry name" value="P-loop containing nucleoside triphosphate hydrolases"/>
    <property type="match status" value="2"/>
</dbReference>
<evidence type="ECO:0000256" key="1">
    <source>
        <dbReference type="ARBA" id="ARBA00006914"/>
    </source>
</evidence>
<dbReference type="InterPro" id="IPR027417">
    <property type="entry name" value="P-loop_NTPase"/>
</dbReference>
<evidence type="ECO:0000256" key="4">
    <source>
        <dbReference type="SAM" id="MobiDB-lite"/>
    </source>
</evidence>
<proteinExistence type="inferred from homology"/>